<organism evidence="9 10">
    <name type="scientific">Christiangramia antarctica</name>
    <dbReference type="NCBI Taxonomy" id="2058158"/>
    <lineage>
        <taxon>Bacteria</taxon>
        <taxon>Pseudomonadati</taxon>
        <taxon>Bacteroidota</taxon>
        <taxon>Flavobacteriia</taxon>
        <taxon>Flavobacteriales</taxon>
        <taxon>Flavobacteriaceae</taxon>
        <taxon>Christiangramia</taxon>
    </lineage>
</organism>
<dbReference type="SUPFAM" id="SSF53474">
    <property type="entry name" value="alpha/beta-Hydrolases"/>
    <property type="match status" value="1"/>
</dbReference>
<dbReference type="Gene3D" id="3.40.50.1820">
    <property type="entry name" value="alpha/beta hydrolase"/>
    <property type="match status" value="1"/>
</dbReference>
<keyword evidence="4" id="KW-0378">Hydrolase</keyword>
<evidence type="ECO:0000256" key="5">
    <source>
        <dbReference type="ARBA" id="ARBA00022825"/>
    </source>
</evidence>
<dbReference type="PANTHER" id="PTHR42881">
    <property type="entry name" value="PROLYL ENDOPEPTIDASE"/>
    <property type="match status" value="1"/>
</dbReference>
<comment type="caution">
    <text evidence="9">The sequence shown here is derived from an EMBL/GenBank/DDBJ whole genome shotgun (WGS) entry which is preliminary data.</text>
</comment>
<feature type="signal peptide" evidence="6">
    <location>
        <begin position="1"/>
        <end position="25"/>
    </location>
</feature>
<evidence type="ECO:0000313" key="9">
    <source>
        <dbReference type="EMBL" id="MFD2834727.1"/>
    </source>
</evidence>
<dbReference type="InterPro" id="IPR051167">
    <property type="entry name" value="Prolyl_oligopep/macrocyclase"/>
</dbReference>
<dbReference type="Pfam" id="PF00326">
    <property type="entry name" value="Peptidase_S9"/>
    <property type="match status" value="1"/>
</dbReference>
<dbReference type="PRINTS" id="PR00862">
    <property type="entry name" value="PROLIGOPTASE"/>
</dbReference>
<comment type="catalytic activity">
    <reaction evidence="1">
        <text>Hydrolysis of Pro-|-Xaa &gt;&gt; Ala-|-Xaa in oligopeptides.</text>
        <dbReference type="EC" id="3.4.21.26"/>
    </reaction>
</comment>
<dbReference type="InterPro" id="IPR002470">
    <property type="entry name" value="Peptidase_S9A"/>
</dbReference>
<evidence type="ECO:0000256" key="4">
    <source>
        <dbReference type="ARBA" id="ARBA00022801"/>
    </source>
</evidence>
<dbReference type="EC" id="3.4.21.26" evidence="2"/>
<evidence type="ECO:0000259" key="8">
    <source>
        <dbReference type="Pfam" id="PF02897"/>
    </source>
</evidence>
<evidence type="ECO:0000256" key="1">
    <source>
        <dbReference type="ARBA" id="ARBA00001070"/>
    </source>
</evidence>
<dbReference type="Proteomes" id="UP001597438">
    <property type="component" value="Unassembled WGS sequence"/>
</dbReference>
<evidence type="ECO:0000256" key="6">
    <source>
        <dbReference type="SAM" id="SignalP"/>
    </source>
</evidence>
<dbReference type="InterPro" id="IPR001375">
    <property type="entry name" value="Peptidase_S9_cat"/>
</dbReference>
<keyword evidence="10" id="KW-1185">Reference proteome</keyword>
<dbReference type="InterPro" id="IPR029058">
    <property type="entry name" value="AB_hydrolase_fold"/>
</dbReference>
<dbReference type="PANTHER" id="PTHR42881:SF2">
    <property type="entry name" value="PROLYL ENDOPEPTIDASE"/>
    <property type="match status" value="1"/>
</dbReference>
<proteinExistence type="predicted"/>
<keyword evidence="3" id="KW-0645">Protease</keyword>
<accession>A0ABW5X7X8</accession>
<protein>
    <recommendedName>
        <fullName evidence="2">prolyl oligopeptidase</fullName>
        <ecNumber evidence="2">3.4.21.26</ecNumber>
    </recommendedName>
</protein>
<dbReference type="Gene3D" id="2.130.10.120">
    <property type="entry name" value="Prolyl oligopeptidase, N-terminal domain"/>
    <property type="match status" value="1"/>
</dbReference>
<name>A0ABW5X7X8_9FLAO</name>
<dbReference type="SUPFAM" id="SSF50993">
    <property type="entry name" value="Peptidase/esterase 'gauge' domain"/>
    <property type="match status" value="1"/>
</dbReference>
<feature type="chain" id="PRO_5045222682" description="prolyl oligopeptidase" evidence="6">
    <location>
        <begin position="26"/>
        <end position="722"/>
    </location>
</feature>
<evidence type="ECO:0000256" key="3">
    <source>
        <dbReference type="ARBA" id="ARBA00022670"/>
    </source>
</evidence>
<feature type="domain" description="Peptidase S9 prolyl oligopeptidase catalytic" evidence="7">
    <location>
        <begin position="508"/>
        <end position="713"/>
    </location>
</feature>
<keyword evidence="5" id="KW-0720">Serine protease</keyword>
<dbReference type="RefSeq" id="WP_251740659.1">
    <property type="nucleotide sequence ID" value="NZ_JBHUOJ010000033.1"/>
</dbReference>
<evidence type="ECO:0000256" key="2">
    <source>
        <dbReference type="ARBA" id="ARBA00011897"/>
    </source>
</evidence>
<keyword evidence="6" id="KW-0732">Signal</keyword>
<reference evidence="10" key="1">
    <citation type="journal article" date="2019" name="Int. J. Syst. Evol. Microbiol.">
        <title>The Global Catalogue of Microorganisms (GCM) 10K type strain sequencing project: providing services to taxonomists for standard genome sequencing and annotation.</title>
        <authorList>
            <consortium name="The Broad Institute Genomics Platform"/>
            <consortium name="The Broad Institute Genome Sequencing Center for Infectious Disease"/>
            <person name="Wu L."/>
            <person name="Ma J."/>
        </authorList>
    </citation>
    <scope>NUCLEOTIDE SEQUENCE [LARGE SCALE GENOMIC DNA]</scope>
    <source>
        <strain evidence="10">KCTC 52925</strain>
    </source>
</reference>
<feature type="domain" description="Peptidase S9A N-terminal" evidence="8">
    <location>
        <begin position="32"/>
        <end position="439"/>
    </location>
</feature>
<dbReference type="EMBL" id="JBHUOJ010000033">
    <property type="protein sequence ID" value="MFD2834727.1"/>
    <property type="molecule type" value="Genomic_DNA"/>
</dbReference>
<dbReference type="InterPro" id="IPR023302">
    <property type="entry name" value="Pept_S9A_N"/>
</dbReference>
<evidence type="ECO:0000313" key="10">
    <source>
        <dbReference type="Proteomes" id="UP001597438"/>
    </source>
</evidence>
<sequence length="722" mass="80947">MKNSSTQSLASVVCCVSLFISNHSAAQNFIYPETQKQPVTETIFGKVVVDNYRWLEDVNNQQVLDWIKLQSEFTNKMLDKIPGRNALIKLDELTPSDIPYISRESGRYFYKKTMAGENVAKLYYRQGKEGKEVLLFDPHTYGSGHSKEITFNFLPSKDGKMVALSFTQSGKADISTVRVINVDTKKFNSDTLYPVNSVQAWTPDSKGFIYGALQTSDQLSTHLFQDIAVKYHQLGTDPMKDKTILSRINNPNFDLKAADLLFVDYSMDNKYLLATIWSGSQEQNKKLYASAPDLTDNQVNWKTLVKSEDEVKDAIIYKEMVYLLSRKDAPHFKVLVSPLNELDVTHAQTLVPESKQTIEWLTICRDYLFVQKTDGINSSIDQYNFSNGEVQSIKLPLSGYSWAQTFDIKTNDCILHVSSWKQPTTRYDYNPLSHQTSISVFNSTAKYPGTDDLLVEEVDVKSHDGVMVSLSLIYNKNIKKDGSNVVLMTGYGSYGISSSPWFKPMYLPLLNKGIIIAETHPRGGGEKGYAWHMGGFKATKPNTWKDFISCGEYLINNGYTSAQHLIGDGTSAGGILIGRAITERPDLFAAAINNVPVSNPLRGENRPNGILDSKEFGTVKDSTEAMGLIEMDAYLHVIPGVKYPAVIAVTGINDTRVPVWQPAKFVAALQNATTSNKPIVLQVNYDSGHWTEEKNVSFRNYANMYAFALWQAGHKDFQPTKK</sequence>
<evidence type="ECO:0000259" key="7">
    <source>
        <dbReference type="Pfam" id="PF00326"/>
    </source>
</evidence>
<dbReference type="Pfam" id="PF02897">
    <property type="entry name" value="Peptidase_S9_N"/>
    <property type="match status" value="1"/>
</dbReference>
<gene>
    <name evidence="9" type="ORF">ACFSYS_15655</name>
</gene>